<keyword evidence="3" id="KW-1185">Reference proteome</keyword>
<feature type="non-terminal residue" evidence="2">
    <location>
        <position position="494"/>
    </location>
</feature>
<evidence type="ECO:0000313" key="2">
    <source>
        <dbReference type="EMBL" id="OLP73177.1"/>
    </source>
</evidence>
<feature type="compositionally biased region" description="Low complexity" evidence="1">
    <location>
        <begin position="433"/>
        <end position="443"/>
    </location>
</feature>
<dbReference type="EMBL" id="LSRX01006150">
    <property type="protein sequence ID" value="OLP73177.1"/>
    <property type="molecule type" value="Genomic_DNA"/>
</dbReference>
<feature type="non-terminal residue" evidence="2">
    <location>
        <position position="1"/>
    </location>
</feature>
<dbReference type="AlphaFoldDB" id="A0A1Q9BR59"/>
<name>A0A1Q9BR59_SYMMI</name>
<feature type="compositionally biased region" description="Basic and acidic residues" evidence="1">
    <location>
        <begin position="379"/>
        <end position="397"/>
    </location>
</feature>
<comment type="caution">
    <text evidence="2">The sequence shown here is derived from an EMBL/GenBank/DDBJ whole genome shotgun (WGS) entry which is preliminary data.</text>
</comment>
<feature type="region of interest" description="Disordered" evidence="1">
    <location>
        <begin position="137"/>
        <end position="170"/>
    </location>
</feature>
<accession>A0A1Q9BR59</accession>
<feature type="compositionally biased region" description="Basic and acidic residues" evidence="1">
    <location>
        <begin position="144"/>
        <end position="161"/>
    </location>
</feature>
<proteinExistence type="predicted"/>
<evidence type="ECO:0000313" key="3">
    <source>
        <dbReference type="Proteomes" id="UP000186817"/>
    </source>
</evidence>
<feature type="compositionally biased region" description="Basic and acidic residues" evidence="1">
    <location>
        <begin position="296"/>
        <end position="312"/>
    </location>
</feature>
<protein>
    <submittedName>
        <fullName evidence="2">Uncharacterized protein</fullName>
    </submittedName>
</protein>
<dbReference type="Proteomes" id="UP000186817">
    <property type="component" value="Unassembled WGS sequence"/>
</dbReference>
<sequence>RKTAVVVEHKHVRLVIEKKGKSSEQAVLYSDVEKIARTSIYSLRFAMSVGAPVQHQRSRGRSAGGRAAHEALEETVTEEPNAVMGPCAEAEIEALPPATDESCDSEEIERLLKLEEEDLEEEDMEFDPILAMCAEEPEPDKEADDSRMAETTEPGDSHTAESESNESGDFHMAETEARNEPGDYHTAEPKRAVLAFVPEHAPLSVHGVHCSHLGNGYVKVVEPQKMLDFLRSGEPFPELLEVVVYIARKWPWGAVDTTILKPEQRALVPENCAELRLCLTDCRLFFVQPTAEPNNEDSHTAEPNNEDSHTAEPKNASGPLWRHWLFAATAETNDEPGDSHAAEPNEPNNESGDSQVAEPNNEPEDSRAAETAEPNNESGDSHAAEPNDEPGDSHTAETAEPNNEDSHAAEPNNEDSHTAEPNDEPGHAHAAEPNEPNNESGNNEPEDSRAAETAEPNNEDSHAAEPNNEDSPAAETEPNEPGDSHTAETAEPGA</sequence>
<feature type="compositionally biased region" description="Basic and acidic residues" evidence="1">
    <location>
        <begin position="404"/>
        <end position="432"/>
    </location>
</feature>
<feature type="region of interest" description="Disordered" evidence="1">
    <location>
        <begin position="333"/>
        <end position="494"/>
    </location>
</feature>
<dbReference type="OrthoDB" id="468497at2759"/>
<evidence type="ECO:0000256" key="1">
    <source>
        <dbReference type="SAM" id="MobiDB-lite"/>
    </source>
</evidence>
<organism evidence="2 3">
    <name type="scientific">Symbiodinium microadriaticum</name>
    <name type="common">Dinoflagellate</name>
    <name type="synonym">Zooxanthella microadriatica</name>
    <dbReference type="NCBI Taxonomy" id="2951"/>
    <lineage>
        <taxon>Eukaryota</taxon>
        <taxon>Sar</taxon>
        <taxon>Alveolata</taxon>
        <taxon>Dinophyceae</taxon>
        <taxon>Suessiales</taxon>
        <taxon>Symbiodiniaceae</taxon>
        <taxon>Symbiodinium</taxon>
    </lineage>
</organism>
<gene>
    <name evidence="2" type="ORF">AK812_SmicGene47687</name>
</gene>
<feature type="compositionally biased region" description="Polar residues" evidence="1">
    <location>
        <begin position="346"/>
        <end position="358"/>
    </location>
</feature>
<feature type="region of interest" description="Disordered" evidence="1">
    <location>
        <begin position="292"/>
        <end position="318"/>
    </location>
</feature>
<reference evidence="2 3" key="1">
    <citation type="submission" date="2016-02" db="EMBL/GenBank/DDBJ databases">
        <title>Genome analysis of coral dinoflagellate symbionts highlights evolutionary adaptations to a symbiotic lifestyle.</title>
        <authorList>
            <person name="Aranda M."/>
            <person name="Li Y."/>
            <person name="Liew Y.J."/>
            <person name="Baumgarten S."/>
            <person name="Simakov O."/>
            <person name="Wilson M."/>
            <person name="Piel J."/>
            <person name="Ashoor H."/>
            <person name="Bougouffa S."/>
            <person name="Bajic V.B."/>
            <person name="Ryu T."/>
            <person name="Ravasi T."/>
            <person name="Bayer T."/>
            <person name="Micklem G."/>
            <person name="Kim H."/>
            <person name="Bhak J."/>
            <person name="Lajeunesse T.C."/>
            <person name="Voolstra C.R."/>
        </authorList>
    </citation>
    <scope>NUCLEOTIDE SEQUENCE [LARGE SCALE GENOMIC DNA]</scope>
    <source>
        <strain evidence="2 3">CCMP2467</strain>
    </source>
</reference>